<accession>A0A1Y0EC72</accession>
<evidence type="ECO:0000313" key="12">
    <source>
        <dbReference type="Proteomes" id="UP000195273"/>
    </source>
</evidence>
<dbReference type="InterPro" id="IPR052351">
    <property type="entry name" value="Ornithine_N-alpha-AT"/>
</dbReference>
<keyword evidence="5" id="KW-0012">Acyltransferase</keyword>
<evidence type="ECO:0000256" key="8">
    <source>
        <dbReference type="ARBA" id="ARBA00039866"/>
    </source>
</evidence>
<evidence type="ECO:0000256" key="10">
    <source>
        <dbReference type="ARBA" id="ARBA00047785"/>
    </source>
</evidence>
<name>A0A1Y0EC72_9RHOB</name>
<evidence type="ECO:0000256" key="2">
    <source>
        <dbReference type="ARBA" id="ARBA00022516"/>
    </source>
</evidence>
<evidence type="ECO:0000313" key="11">
    <source>
        <dbReference type="EMBL" id="ARU00952.1"/>
    </source>
</evidence>
<dbReference type="STRING" id="1122181.GCA_000382265_00505"/>
<dbReference type="RefSeq" id="WP_087207348.1">
    <property type="nucleotide sequence ID" value="NZ_CP021431.1"/>
</dbReference>
<protein>
    <recommendedName>
        <fullName evidence="8">L-ornithine N(alpha)-acyltransferase</fullName>
        <ecNumber evidence="7">2.3.2.30</ecNumber>
    </recommendedName>
</protein>
<dbReference type="GO" id="GO:0006629">
    <property type="term" value="P:lipid metabolic process"/>
    <property type="evidence" value="ECO:0007669"/>
    <property type="project" value="UniProtKB-KW"/>
</dbReference>
<keyword evidence="3 11" id="KW-0808">Transferase</keyword>
<evidence type="ECO:0000256" key="1">
    <source>
        <dbReference type="ARBA" id="ARBA00005189"/>
    </source>
</evidence>
<dbReference type="KEGG" id="lvs:LOKVESSMR4R_01637"/>
<evidence type="ECO:0000256" key="9">
    <source>
        <dbReference type="ARBA" id="ARBA00045724"/>
    </source>
</evidence>
<evidence type="ECO:0000256" key="4">
    <source>
        <dbReference type="ARBA" id="ARBA00023098"/>
    </source>
</evidence>
<reference evidence="11 12" key="1">
    <citation type="submission" date="2017-05" db="EMBL/GenBank/DDBJ databases">
        <title>Genome Sequence of Loktanella vestfoldensis Strain SMR4r Isolated from a Culture of the Diatom Skeletonema marinoi.</title>
        <authorList>
            <person name="Topel M."/>
            <person name="Pinder M.I.M."/>
            <person name="Johansson O.N."/>
            <person name="Kourtchenko O."/>
            <person name="Godhe A."/>
            <person name="Clarke A.K."/>
        </authorList>
    </citation>
    <scope>NUCLEOTIDE SEQUENCE [LARGE SCALE GENOMIC DNA]</scope>
    <source>
        <strain evidence="11 12">SMR4r</strain>
    </source>
</reference>
<evidence type="ECO:0000256" key="6">
    <source>
        <dbReference type="ARBA" id="ARBA00038095"/>
    </source>
</evidence>
<comment type="pathway">
    <text evidence="1">Lipid metabolism.</text>
</comment>
<dbReference type="AlphaFoldDB" id="A0A1Y0EC72"/>
<comment type="function">
    <text evidence="9">Catalyzes the first step in the biosynthesis of ornithine lipids, which are phosphorus-free membrane lipids. Catalyzes the 3-hydroxyacyl-acyl carrier protein-dependent acylation of ornithine to form lyso-ornithine lipid (LOL).</text>
</comment>
<dbReference type="Gene3D" id="3.40.630.30">
    <property type="match status" value="1"/>
</dbReference>
<dbReference type="PANTHER" id="PTHR37323">
    <property type="entry name" value="GCN5-RELATED N-ACETYLTRANSFERASE"/>
    <property type="match status" value="1"/>
</dbReference>
<keyword evidence="2" id="KW-0444">Lipid biosynthesis</keyword>
<sequence length="238" mass="25153">MTIAFEIAGYHARLAASPADLAACQQLRHRCFFGRAGRDADRFDARCQHLMIADRTGRLVAVARIMLIGQGGDIAQSYAAQFYDLSGLAGLSGPLMEMGRFCIAADVLDADVVRVAWGALAQIVDDAGVQILFGCTSFAGIDPARYGLALARLAAQHQGPAHLRPGVKAAEVVALQGQGDGSAPMPSLLRSYLAMGGWVSDHAVVDRQMNTLHVFTCLDIAAIPPARARALRAVAGAR</sequence>
<dbReference type="PANTHER" id="PTHR37323:SF1">
    <property type="entry name" value="L-ORNITHINE N(ALPHA)-ACYLTRANSFERASE"/>
    <property type="match status" value="1"/>
</dbReference>
<dbReference type="Proteomes" id="UP000195273">
    <property type="component" value="Chromosome"/>
</dbReference>
<dbReference type="Pfam" id="PF13444">
    <property type="entry name" value="Acetyltransf_5"/>
    <property type="match status" value="1"/>
</dbReference>
<gene>
    <name evidence="11" type="ORF">LOKVESSMR4R_01637</name>
</gene>
<keyword evidence="4" id="KW-0443">Lipid metabolism</keyword>
<evidence type="ECO:0000256" key="5">
    <source>
        <dbReference type="ARBA" id="ARBA00023315"/>
    </source>
</evidence>
<dbReference type="EMBL" id="CP021431">
    <property type="protein sequence ID" value="ARU00952.1"/>
    <property type="molecule type" value="Genomic_DNA"/>
</dbReference>
<comment type="similarity">
    <text evidence="6">Belongs to the acetyltransferase family. OlsB subfamily.</text>
</comment>
<evidence type="ECO:0000256" key="7">
    <source>
        <dbReference type="ARBA" id="ARBA00039058"/>
    </source>
</evidence>
<keyword evidence="12" id="KW-1185">Reference proteome</keyword>
<comment type="catalytic activity">
    <reaction evidence="10">
        <text>a (3R)-hydroxyacyl-[ACP] + L-ornithine = a lyso-ornithine lipid + holo-[ACP] + H(+)</text>
        <dbReference type="Rhea" id="RHEA:20633"/>
        <dbReference type="Rhea" id="RHEA-COMP:9685"/>
        <dbReference type="Rhea" id="RHEA-COMP:9945"/>
        <dbReference type="ChEBI" id="CHEBI:15378"/>
        <dbReference type="ChEBI" id="CHEBI:46911"/>
        <dbReference type="ChEBI" id="CHEBI:64479"/>
        <dbReference type="ChEBI" id="CHEBI:78827"/>
        <dbReference type="ChEBI" id="CHEBI:138482"/>
        <dbReference type="EC" id="2.3.2.30"/>
    </reaction>
    <physiologicalReaction direction="left-to-right" evidence="10">
        <dbReference type="Rhea" id="RHEA:20634"/>
    </physiologicalReaction>
</comment>
<dbReference type="SUPFAM" id="SSF55729">
    <property type="entry name" value="Acyl-CoA N-acyltransferases (Nat)"/>
    <property type="match status" value="1"/>
</dbReference>
<dbReference type="OrthoDB" id="9787072at2"/>
<proteinExistence type="inferred from homology"/>
<dbReference type="EC" id="2.3.2.30" evidence="7"/>
<organism evidence="11 12">
    <name type="scientific">Yoonia vestfoldensis</name>
    <dbReference type="NCBI Taxonomy" id="245188"/>
    <lineage>
        <taxon>Bacteria</taxon>
        <taxon>Pseudomonadati</taxon>
        <taxon>Pseudomonadota</taxon>
        <taxon>Alphaproteobacteria</taxon>
        <taxon>Rhodobacterales</taxon>
        <taxon>Paracoccaceae</taxon>
        <taxon>Yoonia</taxon>
    </lineage>
</organism>
<dbReference type="GO" id="GO:0043810">
    <property type="term" value="F:ornithine-acyl [acyl carrier protein] N-acyltransferase activity"/>
    <property type="evidence" value="ECO:0007669"/>
    <property type="project" value="UniProtKB-EC"/>
</dbReference>
<evidence type="ECO:0000256" key="3">
    <source>
        <dbReference type="ARBA" id="ARBA00022679"/>
    </source>
</evidence>
<dbReference type="InterPro" id="IPR016181">
    <property type="entry name" value="Acyl_CoA_acyltransferase"/>
</dbReference>